<organism evidence="1 2">
    <name type="scientific">Aureibaculum marinum</name>
    <dbReference type="NCBI Taxonomy" id="2487930"/>
    <lineage>
        <taxon>Bacteria</taxon>
        <taxon>Pseudomonadati</taxon>
        <taxon>Bacteroidota</taxon>
        <taxon>Flavobacteriia</taxon>
        <taxon>Flavobacteriales</taxon>
        <taxon>Flavobacteriaceae</taxon>
        <taxon>Aureibaculum</taxon>
    </lineage>
</organism>
<dbReference type="CDD" id="cd05483">
    <property type="entry name" value="retropepsin_like_bacteria"/>
    <property type="match status" value="1"/>
</dbReference>
<dbReference type="EMBL" id="RPFJ01000030">
    <property type="protein sequence ID" value="RPD93426.1"/>
    <property type="molecule type" value="Genomic_DNA"/>
</dbReference>
<dbReference type="SUPFAM" id="SSF50630">
    <property type="entry name" value="Acid proteases"/>
    <property type="match status" value="1"/>
</dbReference>
<dbReference type="AlphaFoldDB" id="A0A3N4NJI8"/>
<sequence length="147" mass="16346">MSMSLKDFLINKNYISVKLKKIATNHFEIKAKINGKKGRFILDTGASNSCVGFDEIEKFKLKTEVSEHKAAGAGPEEIDTQISKKNNIKIGDFKIKKVPLVLIDLSHINNALTKQDAKPVNGIIGADVLDEGNAIIDYKKRKLYLCK</sequence>
<dbReference type="Pfam" id="PF13650">
    <property type="entry name" value="Asp_protease_2"/>
    <property type="match status" value="1"/>
</dbReference>
<protein>
    <submittedName>
        <fullName evidence="1">Acid protease</fullName>
    </submittedName>
</protein>
<dbReference type="GO" id="GO:0008233">
    <property type="term" value="F:peptidase activity"/>
    <property type="evidence" value="ECO:0007669"/>
    <property type="project" value="UniProtKB-KW"/>
</dbReference>
<evidence type="ECO:0000313" key="2">
    <source>
        <dbReference type="Proteomes" id="UP000270856"/>
    </source>
</evidence>
<comment type="caution">
    <text evidence="1">The sequence shown here is derived from an EMBL/GenBank/DDBJ whole genome shotgun (WGS) entry which is preliminary data.</text>
</comment>
<dbReference type="Gene3D" id="2.40.70.10">
    <property type="entry name" value="Acid Proteases"/>
    <property type="match status" value="1"/>
</dbReference>
<dbReference type="OrthoDB" id="5975497at2"/>
<gene>
    <name evidence="1" type="ORF">EGM88_13060</name>
</gene>
<dbReference type="GO" id="GO:0006508">
    <property type="term" value="P:proteolysis"/>
    <property type="evidence" value="ECO:0007669"/>
    <property type="project" value="UniProtKB-KW"/>
</dbReference>
<accession>A0A3N4NJI8</accession>
<keyword evidence="1" id="KW-0645">Protease</keyword>
<dbReference type="Proteomes" id="UP000270856">
    <property type="component" value="Unassembled WGS sequence"/>
</dbReference>
<dbReference type="InterPro" id="IPR034122">
    <property type="entry name" value="Retropepsin-like_bacterial"/>
</dbReference>
<evidence type="ECO:0000313" key="1">
    <source>
        <dbReference type="EMBL" id="RPD93426.1"/>
    </source>
</evidence>
<reference evidence="1 2" key="1">
    <citation type="submission" date="2018-11" db="EMBL/GenBank/DDBJ databases">
        <title>Aureibaculum marinum gen. nov., sp. nov., a member of the family Flavobacteriaceae isolated from the Bohai Sea.</title>
        <authorList>
            <person name="Ji X."/>
        </authorList>
    </citation>
    <scope>NUCLEOTIDE SEQUENCE [LARGE SCALE GENOMIC DNA]</scope>
    <source>
        <strain evidence="1 2">BH-SD17</strain>
    </source>
</reference>
<name>A0A3N4NJI8_9FLAO</name>
<keyword evidence="1" id="KW-0378">Hydrolase</keyword>
<dbReference type="InterPro" id="IPR021109">
    <property type="entry name" value="Peptidase_aspartic_dom_sf"/>
</dbReference>
<proteinExistence type="predicted"/>
<keyword evidence="2" id="KW-1185">Reference proteome</keyword>